<comment type="caution">
    <text evidence="1">The sequence shown here is derived from an EMBL/GenBank/DDBJ whole genome shotgun (WGS) entry which is preliminary data.</text>
</comment>
<protein>
    <submittedName>
        <fullName evidence="1">Uncharacterized protein</fullName>
    </submittedName>
</protein>
<proteinExistence type="predicted"/>
<dbReference type="Proteomes" id="UP001156627">
    <property type="component" value="Unassembled WGS sequence"/>
</dbReference>
<keyword evidence="2" id="KW-1185">Reference proteome</keyword>
<dbReference type="EMBL" id="BSOA01000034">
    <property type="protein sequence ID" value="GLQ89325.1"/>
    <property type="molecule type" value="Genomic_DNA"/>
</dbReference>
<evidence type="ECO:0000313" key="2">
    <source>
        <dbReference type="Proteomes" id="UP001156627"/>
    </source>
</evidence>
<evidence type="ECO:0000313" key="1">
    <source>
        <dbReference type="EMBL" id="GLQ89325.1"/>
    </source>
</evidence>
<organism evidence="1 2">
    <name type="scientific">Dyella flagellata</name>
    <dbReference type="NCBI Taxonomy" id="1867833"/>
    <lineage>
        <taxon>Bacteria</taxon>
        <taxon>Pseudomonadati</taxon>
        <taxon>Pseudomonadota</taxon>
        <taxon>Gammaproteobacteria</taxon>
        <taxon>Lysobacterales</taxon>
        <taxon>Rhodanobacteraceae</taxon>
        <taxon>Dyella</taxon>
    </lineage>
</organism>
<accession>A0ABQ5XFM6</accession>
<name>A0ABQ5XFM6_9GAMM</name>
<reference evidence="2" key="1">
    <citation type="journal article" date="2019" name="Int. J. Syst. Evol. Microbiol.">
        <title>The Global Catalogue of Microorganisms (GCM) 10K type strain sequencing project: providing services to taxonomists for standard genome sequencing and annotation.</title>
        <authorList>
            <consortium name="The Broad Institute Genomics Platform"/>
            <consortium name="The Broad Institute Genome Sequencing Center for Infectious Disease"/>
            <person name="Wu L."/>
            <person name="Ma J."/>
        </authorList>
    </citation>
    <scope>NUCLEOTIDE SEQUENCE [LARGE SCALE GENOMIC DNA]</scope>
    <source>
        <strain evidence="2">NBRC 111981</strain>
    </source>
</reference>
<sequence>MPATALRAFRSQLVRLAAVVAAILPGFRHLALARPIRTYVIDLHADIASDGMKRYVQAARCDAGSFPEVKIRSP</sequence>
<gene>
    <name evidence="1" type="ORF">GCM10007898_28980</name>
</gene>